<keyword evidence="2" id="KW-1185">Reference proteome</keyword>
<proteinExistence type="predicted"/>
<dbReference type="AlphaFoldDB" id="A0A1A9WRE1"/>
<reference evidence="1" key="2">
    <citation type="submission" date="2020-05" db="UniProtKB">
        <authorList>
            <consortium name="EnsemblMetazoa"/>
        </authorList>
    </citation>
    <scope>IDENTIFICATION</scope>
    <source>
        <strain evidence="1">IAEA</strain>
    </source>
</reference>
<dbReference type="STRING" id="37001.A0A1A9WRE1"/>
<reference evidence="2" key="1">
    <citation type="submission" date="2014-03" db="EMBL/GenBank/DDBJ databases">
        <authorList>
            <person name="Aksoy S."/>
            <person name="Warren W."/>
            <person name="Wilson R.K."/>
        </authorList>
    </citation>
    <scope>NUCLEOTIDE SEQUENCE [LARGE SCALE GENOMIC DNA]</scope>
    <source>
        <strain evidence="2">IAEA</strain>
    </source>
</reference>
<organism evidence="1 2">
    <name type="scientific">Glossina brevipalpis</name>
    <dbReference type="NCBI Taxonomy" id="37001"/>
    <lineage>
        <taxon>Eukaryota</taxon>
        <taxon>Metazoa</taxon>
        <taxon>Ecdysozoa</taxon>
        <taxon>Arthropoda</taxon>
        <taxon>Hexapoda</taxon>
        <taxon>Insecta</taxon>
        <taxon>Pterygota</taxon>
        <taxon>Neoptera</taxon>
        <taxon>Endopterygota</taxon>
        <taxon>Diptera</taxon>
        <taxon>Brachycera</taxon>
        <taxon>Muscomorpha</taxon>
        <taxon>Hippoboscoidea</taxon>
        <taxon>Glossinidae</taxon>
        <taxon>Glossina</taxon>
    </lineage>
</organism>
<evidence type="ECO:0000313" key="1">
    <source>
        <dbReference type="EnsemblMetazoa" id="GBRI029360-PA"/>
    </source>
</evidence>
<dbReference type="EnsemblMetazoa" id="GBRI029360-RA">
    <property type="protein sequence ID" value="GBRI029360-PA"/>
    <property type="gene ID" value="GBRI029360"/>
</dbReference>
<name>A0A1A9WRE1_9MUSC</name>
<protein>
    <submittedName>
        <fullName evidence="1">Myb_DNA-bind_5 domain-containing protein</fullName>
    </submittedName>
</protein>
<accession>A0A1A9WRE1</accession>
<dbReference type="VEuPathDB" id="VectorBase:GBRI029360"/>
<evidence type="ECO:0000313" key="2">
    <source>
        <dbReference type="Proteomes" id="UP000091820"/>
    </source>
</evidence>
<sequence length="221" mass="25870">MEQIKDRKEMYKICTQEQLEYYMAFITKHPELSQTKRSPVNPLQMKKLWEELAGNLNSMIGPTRNTVQWIVSLRHIKEQRKSKARRMKMSLIGTAGGGPVRKFTKVPRFKEGSIAIYRANSVKELRNTSSTIGTRIPTKCITNNQDIIETLNITHGIHHTVTETNKIASETYNRRTRNSRLLISMKERHECERKFWEERLKVQKELAGAIKDLRKVLDKFK</sequence>
<dbReference type="Proteomes" id="UP000091820">
    <property type="component" value="Unassembled WGS sequence"/>
</dbReference>